<name>A0AAN6Q2E7_9PEZI</name>
<evidence type="ECO:0000256" key="1">
    <source>
        <dbReference type="SAM" id="MobiDB-lite"/>
    </source>
</evidence>
<feature type="region of interest" description="Disordered" evidence="1">
    <location>
        <begin position="1"/>
        <end position="22"/>
    </location>
</feature>
<keyword evidence="3" id="KW-1185">Reference proteome</keyword>
<feature type="compositionally biased region" description="Basic and acidic residues" evidence="1">
    <location>
        <begin position="189"/>
        <end position="210"/>
    </location>
</feature>
<sequence length="288" mass="31405">MDNPAVVASAPQQPDGANKDDQDRIASDRVHTNSLADPTASLDHLPVDTDRWEGLGIAPIKEAIARMHAECGGNDELIREVSLHLKRFYQEAIADGQNGHAHETYLQELRQLLETALQAEMEGLALPEFPPREAILAQRYSHPHGEVDGRIASILSEFGLLEQVERYQETSEGASAPPASDVVASQARRAAEPKGKVRQPKDKYAARPDALEQTQEQAISSLSSNLAPGNASASGSCKRSQDDTGGSSGRCCGRAITESGPTREDFQEQLRLLEQQARRHRMRENGSL</sequence>
<feature type="compositionally biased region" description="Polar residues" evidence="1">
    <location>
        <begin position="212"/>
        <end position="238"/>
    </location>
</feature>
<comment type="caution">
    <text evidence="2">The sequence shown here is derived from an EMBL/GenBank/DDBJ whole genome shotgun (WGS) entry which is preliminary data.</text>
</comment>
<accession>A0AAN6Q2E7</accession>
<evidence type="ECO:0000313" key="3">
    <source>
        <dbReference type="Proteomes" id="UP001305647"/>
    </source>
</evidence>
<gene>
    <name evidence="2" type="ORF">N658DRAFT_495639</name>
</gene>
<organism evidence="2 3">
    <name type="scientific">Parathielavia hyrcaniae</name>
    <dbReference type="NCBI Taxonomy" id="113614"/>
    <lineage>
        <taxon>Eukaryota</taxon>
        <taxon>Fungi</taxon>
        <taxon>Dikarya</taxon>
        <taxon>Ascomycota</taxon>
        <taxon>Pezizomycotina</taxon>
        <taxon>Sordariomycetes</taxon>
        <taxon>Sordariomycetidae</taxon>
        <taxon>Sordariales</taxon>
        <taxon>Chaetomiaceae</taxon>
        <taxon>Parathielavia</taxon>
    </lineage>
</organism>
<dbReference type="EMBL" id="MU863632">
    <property type="protein sequence ID" value="KAK4102288.1"/>
    <property type="molecule type" value="Genomic_DNA"/>
</dbReference>
<feature type="non-terminal residue" evidence="2">
    <location>
        <position position="288"/>
    </location>
</feature>
<feature type="compositionally biased region" description="Low complexity" evidence="1">
    <location>
        <begin position="174"/>
        <end position="187"/>
    </location>
</feature>
<reference evidence="2" key="2">
    <citation type="submission" date="2023-05" db="EMBL/GenBank/DDBJ databases">
        <authorList>
            <consortium name="Lawrence Berkeley National Laboratory"/>
            <person name="Steindorff A."/>
            <person name="Hensen N."/>
            <person name="Bonometti L."/>
            <person name="Westerberg I."/>
            <person name="Brannstrom I.O."/>
            <person name="Guillou S."/>
            <person name="Cros-Aarteil S."/>
            <person name="Calhoun S."/>
            <person name="Haridas S."/>
            <person name="Kuo A."/>
            <person name="Mondo S."/>
            <person name="Pangilinan J."/>
            <person name="Riley R."/>
            <person name="Labutti K."/>
            <person name="Andreopoulos B."/>
            <person name="Lipzen A."/>
            <person name="Chen C."/>
            <person name="Yanf M."/>
            <person name="Daum C."/>
            <person name="Ng V."/>
            <person name="Clum A."/>
            <person name="Ohm R."/>
            <person name="Martin F."/>
            <person name="Silar P."/>
            <person name="Natvig D."/>
            <person name="Lalanne C."/>
            <person name="Gautier V."/>
            <person name="Ament-Velasquez S.L."/>
            <person name="Kruys A."/>
            <person name="Hutchinson M.I."/>
            <person name="Powell A.J."/>
            <person name="Barry K."/>
            <person name="Miller A.N."/>
            <person name="Grigoriev I.V."/>
            <person name="Debuchy R."/>
            <person name="Gladieux P."/>
            <person name="Thoren M.H."/>
            <person name="Johannesson H."/>
        </authorList>
    </citation>
    <scope>NUCLEOTIDE SEQUENCE</scope>
    <source>
        <strain evidence="2">CBS 757.83</strain>
    </source>
</reference>
<feature type="region of interest" description="Disordered" evidence="1">
    <location>
        <begin position="169"/>
        <end position="266"/>
    </location>
</feature>
<protein>
    <submittedName>
        <fullName evidence="2">Uncharacterized protein</fullName>
    </submittedName>
</protein>
<evidence type="ECO:0000313" key="2">
    <source>
        <dbReference type="EMBL" id="KAK4102288.1"/>
    </source>
</evidence>
<proteinExistence type="predicted"/>
<reference evidence="2" key="1">
    <citation type="journal article" date="2023" name="Mol. Phylogenet. Evol.">
        <title>Genome-scale phylogeny and comparative genomics of the fungal order Sordariales.</title>
        <authorList>
            <person name="Hensen N."/>
            <person name="Bonometti L."/>
            <person name="Westerberg I."/>
            <person name="Brannstrom I.O."/>
            <person name="Guillou S."/>
            <person name="Cros-Aarteil S."/>
            <person name="Calhoun S."/>
            <person name="Haridas S."/>
            <person name="Kuo A."/>
            <person name="Mondo S."/>
            <person name="Pangilinan J."/>
            <person name="Riley R."/>
            <person name="LaButti K."/>
            <person name="Andreopoulos B."/>
            <person name="Lipzen A."/>
            <person name="Chen C."/>
            <person name="Yan M."/>
            <person name="Daum C."/>
            <person name="Ng V."/>
            <person name="Clum A."/>
            <person name="Steindorff A."/>
            <person name="Ohm R.A."/>
            <person name="Martin F."/>
            <person name="Silar P."/>
            <person name="Natvig D.O."/>
            <person name="Lalanne C."/>
            <person name="Gautier V."/>
            <person name="Ament-Velasquez S.L."/>
            <person name="Kruys A."/>
            <person name="Hutchinson M.I."/>
            <person name="Powell A.J."/>
            <person name="Barry K."/>
            <person name="Miller A.N."/>
            <person name="Grigoriev I.V."/>
            <person name="Debuchy R."/>
            <person name="Gladieux P."/>
            <person name="Hiltunen Thoren M."/>
            <person name="Johannesson H."/>
        </authorList>
    </citation>
    <scope>NUCLEOTIDE SEQUENCE</scope>
    <source>
        <strain evidence="2">CBS 757.83</strain>
    </source>
</reference>
<dbReference type="AlphaFoldDB" id="A0AAN6Q2E7"/>
<dbReference type="Proteomes" id="UP001305647">
    <property type="component" value="Unassembled WGS sequence"/>
</dbReference>